<proteinExistence type="predicted"/>
<dbReference type="Proteomes" id="UP000503820">
    <property type="component" value="Unassembled WGS sequence"/>
</dbReference>
<keyword evidence="3" id="KW-1003">Cell membrane</keyword>
<comment type="caution">
    <text evidence="7">The sequence shown here is derived from an EMBL/GenBank/DDBJ whole genome shotgun (WGS) entry which is preliminary data.</text>
</comment>
<evidence type="ECO:0000256" key="1">
    <source>
        <dbReference type="ARBA" id="ARBA00004236"/>
    </source>
</evidence>
<name>A0A7J0BP75_9BACT</name>
<keyword evidence="2" id="KW-0813">Transport</keyword>
<evidence type="ECO:0000259" key="6">
    <source>
        <dbReference type="Pfam" id="PF04069"/>
    </source>
</evidence>
<dbReference type="EMBL" id="BLVP01000001">
    <property type="protein sequence ID" value="GFM35418.1"/>
    <property type="molecule type" value="Genomic_DNA"/>
</dbReference>
<dbReference type="InterPro" id="IPR007210">
    <property type="entry name" value="ABC_Gly_betaine_transp_sub-bd"/>
</dbReference>
<dbReference type="RefSeq" id="WP_174408145.1">
    <property type="nucleotide sequence ID" value="NZ_BLVP01000001.1"/>
</dbReference>
<evidence type="ECO:0000313" key="8">
    <source>
        <dbReference type="Proteomes" id="UP000503820"/>
    </source>
</evidence>
<protein>
    <submittedName>
        <fullName evidence="7">Glycine/betaine ABC transporter substrate-binding protein</fullName>
    </submittedName>
</protein>
<dbReference type="GO" id="GO:0005275">
    <property type="term" value="F:amine transmembrane transporter activity"/>
    <property type="evidence" value="ECO:0007669"/>
    <property type="project" value="TreeGrafter"/>
</dbReference>
<accession>A0A7J0BP75</accession>
<dbReference type="PANTHER" id="PTHR47737">
    <property type="entry name" value="GLYCINE BETAINE/PROLINE BETAINE TRANSPORT SYSTEM PERMEASE PROTEIN PROW"/>
    <property type="match status" value="1"/>
</dbReference>
<evidence type="ECO:0000256" key="5">
    <source>
        <dbReference type="SAM" id="SignalP"/>
    </source>
</evidence>
<dbReference type="SUPFAM" id="SSF53850">
    <property type="entry name" value="Periplasmic binding protein-like II"/>
    <property type="match status" value="1"/>
</dbReference>
<organism evidence="7 8">
    <name type="scientific">Desulfovibrio psychrotolerans</name>
    <dbReference type="NCBI Taxonomy" id="415242"/>
    <lineage>
        <taxon>Bacteria</taxon>
        <taxon>Pseudomonadati</taxon>
        <taxon>Thermodesulfobacteriota</taxon>
        <taxon>Desulfovibrionia</taxon>
        <taxon>Desulfovibrionales</taxon>
        <taxon>Desulfovibrionaceae</taxon>
        <taxon>Desulfovibrio</taxon>
    </lineage>
</organism>
<dbReference type="GO" id="GO:0015226">
    <property type="term" value="F:carnitine transmembrane transporter activity"/>
    <property type="evidence" value="ECO:0007669"/>
    <property type="project" value="TreeGrafter"/>
</dbReference>
<reference evidence="7 8" key="1">
    <citation type="submission" date="2020-05" db="EMBL/GenBank/DDBJ databases">
        <title>Draft genome sequence of Desulfovibrio psychrotolerans JS1T.</title>
        <authorList>
            <person name="Ueno A."/>
            <person name="Tamazawa S."/>
            <person name="Tamamura S."/>
            <person name="Murakami T."/>
            <person name="Kiyama T."/>
            <person name="Inomata H."/>
            <person name="Amano Y."/>
            <person name="Miyakawa K."/>
            <person name="Tamaki H."/>
            <person name="Naganuma T."/>
            <person name="Kaneko K."/>
        </authorList>
    </citation>
    <scope>NUCLEOTIDE SEQUENCE [LARGE SCALE GENOMIC DNA]</scope>
    <source>
        <strain evidence="7 8">JS1</strain>
    </source>
</reference>
<gene>
    <name evidence="7" type="ORF">DSM19430T_01020</name>
</gene>
<evidence type="ECO:0000313" key="7">
    <source>
        <dbReference type="EMBL" id="GFM35418.1"/>
    </source>
</evidence>
<dbReference type="Pfam" id="PF04069">
    <property type="entry name" value="OpuAC"/>
    <property type="match status" value="1"/>
</dbReference>
<dbReference type="CDD" id="cd13639">
    <property type="entry name" value="PBP2_OpuAC_like"/>
    <property type="match status" value="1"/>
</dbReference>
<evidence type="ECO:0000256" key="3">
    <source>
        <dbReference type="ARBA" id="ARBA00022475"/>
    </source>
</evidence>
<dbReference type="Gene3D" id="3.40.190.100">
    <property type="entry name" value="Glycine betaine-binding periplasmic protein, domain 2"/>
    <property type="match status" value="1"/>
</dbReference>
<dbReference type="GO" id="GO:0015871">
    <property type="term" value="P:choline transport"/>
    <property type="evidence" value="ECO:0007669"/>
    <property type="project" value="TreeGrafter"/>
</dbReference>
<dbReference type="PANTHER" id="PTHR47737:SF1">
    <property type="entry name" value="GLYCINE BETAINE_PROLINE BETAINE TRANSPORT SYSTEM PERMEASE PROTEIN PROW"/>
    <property type="match status" value="1"/>
</dbReference>
<keyword evidence="4" id="KW-0472">Membrane</keyword>
<dbReference type="GO" id="GO:0043190">
    <property type="term" value="C:ATP-binding cassette (ABC) transporter complex"/>
    <property type="evidence" value="ECO:0007669"/>
    <property type="project" value="InterPro"/>
</dbReference>
<feature type="domain" description="ABC-type glycine betaine transport system substrate-binding" evidence="6">
    <location>
        <begin position="27"/>
        <end position="272"/>
    </location>
</feature>
<sequence length="283" mass="31256">MKRLFSALGAMALVLTIAMPAFANKIVRIAYVEWDCALASTTMVKAVLEQKMGYKVEAMPVAAAAMWQAVGSGDVDGMVTAWLPVTHGDYMKKVGDKVEDLGPISTDAKVGWAVPSYVTINSIEELQANADKFGGKIVGIDPGAGLMRMSEETMKAYALNDFELMEGSGATMTASLAEAVKGEKWIVVTAWSPHWMFGRWDLKYLEDPKGTLGGSETINTIVRKGLKEDMPEVYAFLDRFAWDSPDQLQMVMDWNQEQGADPYENAKRFINEYPDTVKKWLGQ</sequence>
<feature type="signal peptide" evidence="5">
    <location>
        <begin position="1"/>
        <end position="23"/>
    </location>
</feature>
<keyword evidence="5" id="KW-0732">Signal</keyword>
<feature type="chain" id="PRO_5029628157" evidence="5">
    <location>
        <begin position="24"/>
        <end position="283"/>
    </location>
</feature>
<evidence type="ECO:0000256" key="2">
    <source>
        <dbReference type="ARBA" id="ARBA00022448"/>
    </source>
</evidence>
<evidence type="ECO:0000256" key="4">
    <source>
        <dbReference type="ARBA" id="ARBA00023136"/>
    </source>
</evidence>
<keyword evidence="8" id="KW-1185">Reference proteome</keyword>
<comment type="subcellular location">
    <subcellularLocation>
        <location evidence="1">Cell membrane</location>
    </subcellularLocation>
</comment>
<dbReference type="GO" id="GO:0031460">
    <property type="term" value="P:glycine betaine transport"/>
    <property type="evidence" value="ECO:0007669"/>
    <property type="project" value="TreeGrafter"/>
</dbReference>
<dbReference type="Gene3D" id="3.40.190.10">
    <property type="entry name" value="Periplasmic binding protein-like II"/>
    <property type="match status" value="1"/>
</dbReference>
<dbReference type="AlphaFoldDB" id="A0A7J0BP75"/>